<dbReference type="GO" id="GO:0005886">
    <property type="term" value="C:plasma membrane"/>
    <property type="evidence" value="ECO:0007669"/>
    <property type="project" value="TreeGrafter"/>
</dbReference>
<feature type="transmembrane region" description="Helical" evidence="7">
    <location>
        <begin position="414"/>
        <end position="434"/>
    </location>
</feature>
<keyword evidence="5 7" id="KW-0472">Membrane</keyword>
<feature type="transmembrane region" description="Helical" evidence="7">
    <location>
        <begin position="36"/>
        <end position="58"/>
    </location>
</feature>
<keyword evidence="9" id="KW-1185">Reference proteome</keyword>
<feature type="transmembrane region" description="Helical" evidence="7">
    <location>
        <begin position="330"/>
        <end position="348"/>
    </location>
</feature>
<dbReference type="PANTHER" id="PTHR11819">
    <property type="entry name" value="SOLUTE CARRIER FAMILY 5"/>
    <property type="match status" value="1"/>
</dbReference>
<feature type="transmembrane region" description="Helical" evidence="7">
    <location>
        <begin position="298"/>
        <end position="318"/>
    </location>
</feature>
<keyword evidence="4 7" id="KW-1133">Transmembrane helix</keyword>
<evidence type="ECO:0000256" key="3">
    <source>
        <dbReference type="ARBA" id="ARBA00022692"/>
    </source>
</evidence>
<evidence type="ECO:0000256" key="4">
    <source>
        <dbReference type="ARBA" id="ARBA00022989"/>
    </source>
</evidence>
<evidence type="ECO:0000256" key="1">
    <source>
        <dbReference type="ARBA" id="ARBA00004141"/>
    </source>
</evidence>
<organism evidence="8 9">
    <name type="scientific">Cyclobacterium lianum</name>
    <dbReference type="NCBI Taxonomy" id="388280"/>
    <lineage>
        <taxon>Bacteria</taxon>
        <taxon>Pseudomonadati</taxon>
        <taxon>Bacteroidota</taxon>
        <taxon>Cytophagia</taxon>
        <taxon>Cytophagales</taxon>
        <taxon>Cyclobacteriaceae</taxon>
        <taxon>Cyclobacterium</taxon>
    </lineage>
</organism>
<reference evidence="8 9" key="1">
    <citation type="submission" date="2016-11" db="EMBL/GenBank/DDBJ databases">
        <authorList>
            <person name="Jaros S."/>
            <person name="Januszkiewicz K."/>
            <person name="Wedrychowicz H."/>
        </authorList>
    </citation>
    <scope>NUCLEOTIDE SEQUENCE [LARGE SCALE GENOMIC DNA]</scope>
    <source>
        <strain evidence="8 9">CGMCC 1.6102</strain>
    </source>
</reference>
<feature type="transmembrane region" description="Helical" evidence="7">
    <location>
        <begin position="182"/>
        <end position="204"/>
    </location>
</feature>
<dbReference type="PROSITE" id="PS50283">
    <property type="entry name" value="NA_SOLUT_SYMP_3"/>
    <property type="match status" value="1"/>
</dbReference>
<dbReference type="Gene3D" id="1.20.1730.10">
    <property type="entry name" value="Sodium/glucose cotransporter"/>
    <property type="match status" value="1"/>
</dbReference>
<sequence>MLLQGVDWLILVSFFVLSLGIGLYSSGESGKNINEFFKAGGNLPWWVLGTSMVATTFSTDTPNLVTDIVRKNGISGNWVWWSFLLTGMLTVFFFAKLWKRSGVLTDIEFYELRYSGKAASFLRGFRAIYLGVFFNVVIISGVSLAAIKIGTVLLGISPMATLMVSGLVTVIYSSLGGLRGVVFTDFIQFMLSLAGAIAAAWIAVNHPAVGGFDNLLQHEHVVDKLDFIPDISNGEIFLTVFLVPLFIQWWSVWYPGSEPGGGGFIVQRMLAAKDENNALSSVMLFTIVHYAIRPWPWIIVALCSIIVFPDLQALQTAFPGVDPAIVQDDLAYPAMLSFMPVGIMGLVVTSLVAAYMSTLSTMLNLGSSYLVNDFYLRFVRPGASQKHLITVGRIATLLIMIVGGFFALQLENALQTFGILLQIGAGTGLIYILRWYWWRINALSEIVAMGVSFFVALYFAFLHPFYFDPLSNLEQLVIGIVLTTIAWVLTALLGPATDKQLLISFVRKTSVPGPGWKRVYGWMKEKGEKHTSPHYFDFQAAIMAFGAGTMAVYAFLFGTGSYLLGQPFRGLLLMLLSALGFGLLIFLKRKFR</sequence>
<feature type="transmembrane region" description="Helical" evidence="7">
    <location>
        <begin position="127"/>
        <end position="147"/>
    </location>
</feature>
<evidence type="ECO:0000313" key="8">
    <source>
        <dbReference type="EMBL" id="SHM79189.1"/>
    </source>
</evidence>
<dbReference type="CDD" id="cd11477">
    <property type="entry name" value="SLC5sbd_u1"/>
    <property type="match status" value="1"/>
</dbReference>
<accession>A0A1M7LLY7</accession>
<dbReference type="PANTHER" id="PTHR11819:SF77">
    <property type="entry name" value="SODIUM_GLUCOSE COTRANSPORT PROTEIN"/>
    <property type="match status" value="1"/>
</dbReference>
<protein>
    <submittedName>
        <fullName evidence="8">Na+/proline symporter</fullName>
    </submittedName>
</protein>
<dbReference type="OrthoDB" id="9761931at2"/>
<dbReference type="Pfam" id="PF00474">
    <property type="entry name" value="SSF"/>
    <property type="match status" value="1"/>
</dbReference>
<feature type="transmembrane region" description="Helical" evidence="7">
    <location>
        <begin position="473"/>
        <end position="494"/>
    </location>
</feature>
<comment type="similarity">
    <text evidence="2 6">Belongs to the sodium:solute symporter (SSF) (TC 2.A.21) family.</text>
</comment>
<keyword evidence="3 7" id="KW-0812">Transmembrane</keyword>
<feature type="transmembrane region" description="Helical" evidence="7">
    <location>
        <begin position="535"/>
        <end position="556"/>
    </location>
</feature>
<evidence type="ECO:0000256" key="2">
    <source>
        <dbReference type="ARBA" id="ARBA00006434"/>
    </source>
</evidence>
<dbReference type="RefSeq" id="WP_073093763.1">
    <property type="nucleotide sequence ID" value="NZ_FRCY01000003.1"/>
</dbReference>
<dbReference type="InterPro" id="IPR001734">
    <property type="entry name" value="Na/solute_symporter"/>
</dbReference>
<gene>
    <name evidence="8" type="ORF">SAMN04488057_103340</name>
</gene>
<name>A0A1M7LLY7_9BACT</name>
<dbReference type="Proteomes" id="UP000184513">
    <property type="component" value="Unassembled WGS sequence"/>
</dbReference>
<dbReference type="EMBL" id="FRCY01000003">
    <property type="protein sequence ID" value="SHM79189.1"/>
    <property type="molecule type" value="Genomic_DNA"/>
</dbReference>
<evidence type="ECO:0000313" key="9">
    <source>
        <dbReference type="Proteomes" id="UP000184513"/>
    </source>
</evidence>
<dbReference type="InterPro" id="IPR038377">
    <property type="entry name" value="Na/Glc_symporter_sf"/>
</dbReference>
<feature type="transmembrane region" description="Helical" evidence="7">
    <location>
        <begin position="78"/>
        <end position="98"/>
    </location>
</feature>
<comment type="subcellular location">
    <subcellularLocation>
        <location evidence="1">Membrane</location>
        <topology evidence="1">Multi-pass membrane protein</topology>
    </subcellularLocation>
</comment>
<evidence type="ECO:0000256" key="7">
    <source>
        <dbReference type="SAM" id="Phobius"/>
    </source>
</evidence>
<dbReference type="AlphaFoldDB" id="A0A1M7LLY7"/>
<dbReference type="GO" id="GO:0005412">
    <property type="term" value="F:D-glucose:sodium symporter activity"/>
    <property type="evidence" value="ECO:0007669"/>
    <property type="project" value="TreeGrafter"/>
</dbReference>
<feature type="transmembrane region" description="Helical" evidence="7">
    <location>
        <begin position="446"/>
        <end position="467"/>
    </location>
</feature>
<feature type="transmembrane region" description="Helical" evidence="7">
    <location>
        <begin position="236"/>
        <end position="255"/>
    </location>
</feature>
<feature type="transmembrane region" description="Helical" evidence="7">
    <location>
        <begin position="153"/>
        <end position="175"/>
    </location>
</feature>
<dbReference type="STRING" id="388280.SAMN04488057_103340"/>
<feature type="transmembrane region" description="Helical" evidence="7">
    <location>
        <begin position="568"/>
        <end position="587"/>
    </location>
</feature>
<feature type="transmembrane region" description="Helical" evidence="7">
    <location>
        <begin position="6"/>
        <end position="24"/>
    </location>
</feature>
<evidence type="ECO:0000256" key="6">
    <source>
        <dbReference type="RuleBase" id="RU362091"/>
    </source>
</evidence>
<feature type="transmembrane region" description="Helical" evidence="7">
    <location>
        <begin position="388"/>
        <end position="408"/>
    </location>
</feature>
<evidence type="ECO:0000256" key="5">
    <source>
        <dbReference type="ARBA" id="ARBA00023136"/>
    </source>
</evidence>
<proteinExistence type="inferred from homology"/>